<protein>
    <submittedName>
        <fullName evidence="3">Uncharacterized protein</fullName>
    </submittedName>
</protein>
<keyword evidence="2" id="KW-0812">Transmembrane</keyword>
<feature type="transmembrane region" description="Helical" evidence="2">
    <location>
        <begin position="313"/>
        <end position="332"/>
    </location>
</feature>
<gene>
    <name evidence="3" type="ORF">Fcan01_20607</name>
</gene>
<comment type="caution">
    <text evidence="3">The sequence shown here is derived from an EMBL/GenBank/DDBJ whole genome shotgun (WGS) entry which is preliminary data.</text>
</comment>
<evidence type="ECO:0000313" key="3">
    <source>
        <dbReference type="EMBL" id="OXA44718.1"/>
    </source>
</evidence>
<feature type="compositionally biased region" description="Low complexity" evidence="1">
    <location>
        <begin position="451"/>
        <end position="463"/>
    </location>
</feature>
<feature type="transmembrane region" description="Helical" evidence="2">
    <location>
        <begin position="203"/>
        <end position="226"/>
    </location>
</feature>
<feature type="transmembrane region" description="Helical" evidence="2">
    <location>
        <begin position="382"/>
        <end position="402"/>
    </location>
</feature>
<feature type="transmembrane region" description="Helical" evidence="2">
    <location>
        <begin position="57"/>
        <end position="80"/>
    </location>
</feature>
<organism evidence="3 4">
    <name type="scientific">Folsomia candida</name>
    <name type="common">Springtail</name>
    <dbReference type="NCBI Taxonomy" id="158441"/>
    <lineage>
        <taxon>Eukaryota</taxon>
        <taxon>Metazoa</taxon>
        <taxon>Ecdysozoa</taxon>
        <taxon>Arthropoda</taxon>
        <taxon>Hexapoda</taxon>
        <taxon>Collembola</taxon>
        <taxon>Entomobryomorpha</taxon>
        <taxon>Isotomoidea</taxon>
        <taxon>Isotomidae</taxon>
        <taxon>Proisotominae</taxon>
        <taxon>Folsomia</taxon>
    </lineage>
</organism>
<evidence type="ECO:0000313" key="4">
    <source>
        <dbReference type="Proteomes" id="UP000198287"/>
    </source>
</evidence>
<evidence type="ECO:0000256" key="1">
    <source>
        <dbReference type="SAM" id="MobiDB-lite"/>
    </source>
</evidence>
<keyword evidence="2" id="KW-0472">Membrane</keyword>
<feature type="transmembrane region" description="Helical" evidence="2">
    <location>
        <begin position="86"/>
        <end position="110"/>
    </location>
</feature>
<sequence>MGTIIPPTFVSFFEYCYHLGVVPFRFKIPKDKDAEQDPIPKLGGGEYILETNLKQMVFCGIVHFLVILYSLMSTMTALLNNEITGVISYFAVILPFVSSFLTISFSSFVWRFRQGRITDMITQSIKYFEHCKKSRGFPKTDLIYIVISILPFILPGLVSIFSHLINYDLSHNFYNYVSSARSFWSASYFHGIPDNSVTSYSTLFGYIILSTFHLTATLCTFSFMVFMQTGLFLGVMVLHEAACAFTSKLGNKSPDHYFDSYTLLAQWQDLKSLSKSINHAMGTLLSFLFVMETMEIITIVGSMPNGDYYADALSLYLIFFSVTYLVLAAWICDEVSKFREYLLDQDHIVIPSDVRMSLVSGDLNGHPVGIKIFGTFVASSKVLVNMLLIVMGLFVVIIQTGGHTKVDCSCNQNEEYAKTTTLMNRMTSFAPIEISSSTSIPPTTTPPTTTPPITTLLTTTPPT</sequence>
<dbReference type="AlphaFoldDB" id="A0A226DIB7"/>
<evidence type="ECO:0000256" key="2">
    <source>
        <dbReference type="SAM" id="Phobius"/>
    </source>
</evidence>
<keyword evidence="4" id="KW-1185">Reference proteome</keyword>
<feature type="region of interest" description="Disordered" evidence="1">
    <location>
        <begin position="436"/>
        <end position="463"/>
    </location>
</feature>
<accession>A0A226DIB7</accession>
<name>A0A226DIB7_FOLCA</name>
<feature type="transmembrane region" description="Helical" evidence="2">
    <location>
        <begin position="142"/>
        <end position="165"/>
    </location>
</feature>
<reference evidence="3 4" key="1">
    <citation type="submission" date="2015-12" db="EMBL/GenBank/DDBJ databases">
        <title>The genome of Folsomia candida.</title>
        <authorList>
            <person name="Faddeeva A."/>
            <person name="Derks M.F."/>
            <person name="Anvar Y."/>
            <person name="Smit S."/>
            <person name="Van Straalen N."/>
            <person name="Roelofs D."/>
        </authorList>
    </citation>
    <scope>NUCLEOTIDE SEQUENCE [LARGE SCALE GENOMIC DNA]</scope>
    <source>
        <strain evidence="3 4">VU population</strain>
        <tissue evidence="3">Whole body</tissue>
    </source>
</reference>
<dbReference type="EMBL" id="LNIX01000019">
    <property type="protein sequence ID" value="OXA44718.1"/>
    <property type="molecule type" value="Genomic_DNA"/>
</dbReference>
<proteinExistence type="predicted"/>
<feature type="transmembrane region" description="Helical" evidence="2">
    <location>
        <begin position="280"/>
        <end position="301"/>
    </location>
</feature>
<keyword evidence="2" id="KW-1133">Transmembrane helix</keyword>
<dbReference type="Proteomes" id="UP000198287">
    <property type="component" value="Unassembled WGS sequence"/>
</dbReference>